<accession>A0A6A6QBN3</accession>
<dbReference type="Proteomes" id="UP000799750">
    <property type="component" value="Unassembled WGS sequence"/>
</dbReference>
<keyword evidence="2" id="KW-1185">Reference proteome</keyword>
<reference evidence="1" key="1">
    <citation type="journal article" date="2020" name="Stud. Mycol.">
        <title>101 Dothideomycetes genomes: a test case for predicting lifestyles and emergence of pathogens.</title>
        <authorList>
            <person name="Haridas S."/>
            <person name="Albert R."/>
            <person name="Binder M."/>
            <person name="Bloem J."/>
            <person name="Labutti K."/>
            <person name="Salamov A."/>
            <person name="Andreopoulos B."/>
            <person name="Baker S."/>
            <person name="Barry K."/>
            <person name="Bills G."/>
            <person name="Bluhm B."/>
            <person name="Cannon C."/>
            <person name="Castanera R."/>
            <person name="Culley D."/>
            <person name="Daum C."/>
            <person name="Ezra D."/>
            <person name="Gonzalez J."/>
            <person name="Henrissat B."/>
            <person name="Kuo A."/>
            <person name="Liang C."/>
            <person name="Lipzen A."/>
            <person name="Lutzoni F."/>
            <person name="Magnuson J."/>
            <person name="Mondo S."/>
            <person name="Nolan M."/>
            <person name="Ohm R."/>
            <person name="Pangilinan J."/>
            <person name="Park H.-J."/>
            <person name="Ramirez L."/>
            <person name="Alfaro M."/>
            <person name="Sun H."/>
            <person name="Tritt A."/>
            <person name="Yoshinaga Y."/>
            <person name="Zwiers L.-H."/>
            <person name="Turgeon B."/>
            <person name="Goodwin S."/>
            <person name="Spatafora J."/>
            <person name="Crous P."/>
            <person name="Grigoriev I."/>
        </authorList>
    </citation>
    <scope>NUCLEOTIDE SEQUENCE</scope>
    <source>
        <strain evidence="1">CBS 269.34</strain>
    </source>
</reference>
<protein>
    <submittedName>
        <fullName evidence="1">Uncharacterized protein</fullName>
    </submittedName>
</protein>
<sequence>MFHWSVTISICSLFPKGSLVGSVWSENPFSRLLAVRFREAKVSRSLSIVLLIDTRSMLRGLSLLSCHIGEEY</sequence>
<evidence type="ECO:0000313" key="2">
    <source>
        <dbReference type="Proteomes" id="UP000799750"/>
    </source>
</evidence>
<dbReference type="EMBL" id="MU004198">
    <property type="protein sequence ID" value="KAF2489878.1"/>
    <property type="molecule type" value="Genomic_DNA"/>
</dbReference>
<name>A0A6A6QBN3_9PEZI</name>
<evidence type="ECO:0000313" key="1">
    <source>
        <dbReference type="EMBL" id="KAF2489878.1"/>
    </source>
</evidence>
<organism evidence="1 2">
    <name type="scientific">Lophium mytilinum</name>
    <dbReference type="NCBI Taxonomy" id="390894"/>
    <lineage>
        <taxon>Eukaryota</taxon>
        <taxon>Fungi</taxon>
        <taxon>Dikarya</taxon>
        <taxon>Ascomycota</taxon>
        <taxon>Pezizomycotina</taxon>
        <taxon>Dothideomycetes</taxon>
        <taxon>Pleosporomycetidae</taxon>
        <taxon>Mytilinidiales</taxon>
        <taxon>Mytilinidiaceae</taxon>
        <taxon>Lophium</taxon>
    </lineage>
</organism>
<proteinExistence type="predicted"/>
<gene>
    <name evidence="1" type="ORF">BU16DRAFT_166379</name>
</gene>
<dbReference type="AlphaFoldDB" id="A0A6A6QBN3"/>